<dbReference type="Gene3D" id="4.10.240.10">
    <property type="entry name" value="Zn(2)-C6 fungal-type DNA-binding domain"/>
    <property type="match status" value="1"/>
</dbReference>
<dbReference type="SUPFAM" id="SSF57701">
    <property type="entry name" value="Zn2/Cys6 DNA-binding domain"/>
    <property type="match status" value="1"/>
</dbReference>
<dbReference type="GO" id="GO:0045944">
    <property type="term" value="P:positive regulation of transcription by RNA polymerase II"/>
    <property type="evidence" value="ECO:0007669"/>
    <property type="project" value="TreeGrafter"/>
</dbReference>
<dbReference type="InterPro" id="IPR051711">
    <property type="entry name" value="Stress_Response_Reg"/>
</dbReference>
<proteinExistence type="predicted"/>
<dbReference type="GO" id="GO:0043565">
    <property type="term" value="F:sequence-specific DNA binding"/>
    <property type="evidence" value="ECO:0007669"/>
    <property type="project" value="TreeGrafter"/>
</dbReference>
<accession>A0A9P9WPR9</accession>
<comment type="subcellular location">
    <subcellularLocation>
        <location evidence="1">Nucleus</location>
    </subcellularLocation>
</comment>
<dbReference type="InterPro" id="IPR036864">
    <property type="entry name" value="Zn2-C6_fun-type_DNA-bd_sf"/>
</dbReference>
<name>A0A9P9WPR9_9PEZI</name>
<feature type="region of interest" description="Disordered" evidence="7">
    <location>
        <begin position="1"/>
        <end position="52"/>
    </location>
</feature>
<comment type="caution">
    <text evidence="9">The sequence shown here is derived from an EMBL/GenBank/DDBJ whole genome shotgun (WGS) entry which is preliminary data.</text>
</comment>
<dbReference type="GO" id="GO:0005634">
    <property type="term" value="C:nucleus"/>
    <property type="evidence" value="ECO:0007669"/>
    <property type="project" value="UniProtKB-SubCell"/>
</dbReference>
<feature type="region of interest" description="Disordered" evidence="7">
    <location>
        <begin position="635"/>
        <end position="660"/>
    </location>
</feature>
<keyword evidence="2" id="KW-0479">Metal-binding</keyword>
<protein>
    <recommendedName>
        <fullName evidence="8">Zn(2)-C6 fungal-type domain-containing protein</fullName>
    </recommendedName>
</protein>
<reference evidence="9" key="1">
    <citation type="submission" date="2021-03" db="EMBL/GenBank/DDBJ databases">
        <title>Revisited historic fungal species revealed as producer of novel bioactive compounds through whole genome sequencing and comparative genomics.</title>
        <authorList>
            <person name="Vignolle G.A."/>
            <person name="Hochenegger N."/>
            <person name="Mach R.L."/>
            <person name="Mach-Aigner A.R."/>
            <person name="Javad Rahimi M."/>
            <person name="Salim K.A."/>
            <person name="Chan C.M."/>
            <person name="Lim L.B.L."/>
            <person name="Cai F."/>
            <person name="Druzhinina I.S."/>
            <person name="U'Ren J.M."/>
            <person name="Derntl C."/>
        </authorList>
    </citation>
    <scope>NUCLEOTIDE SEQUENCE</scope>
    <source>
        <strain evidence="9">TUCIM 5799</strain>
    </source>
</reference>
<feature type="domain" description="Zn(2)-C6 fungal-type" evidence="8">
    <location>
        <begin position="53"/>
        <end position="82"/>
    </location>
</feature>
<keyword evidence="5" id="KW-0804">Transcription</keyword>
<dbReference type="PROSITE" id="PS00463">
    <property type="entry name" value="ZN2_CY6_FUNGAL_1"/>
    <property type="match status" value="1"/>
</dbReference>
<evidence type="ECO:0000256" key="2">
    <source>
        <dbReference type="ARBA" id="ARBA00022723"/>
    </source>
</evidence>
<dbReference type="Pfam" id="PF00172">
    <property type="entry name" value="Zn_clus"/>
    <property type="match status" value="1"/>
</dbReference>
<evidence type="ECO:0000313" key="9">
    <source>
        <dbReference type="EMBL" id="KAI1874385.1"/>
    </source>
</evidence>
<dbReference type="SMART" id="SM00906">
    <property type="entry name" value="Fungal_trans"/>
    <property type="match status" value="1"/>
</dbReference>
<dbReference type="InterPro" id="IPR001138">
    <property type="entry name" value="Zn2Cys6_DnaBD"/>
</dbReference>
<dbReference type="GO" id="GO:0000981">
    <property type="term" value="F:DNA-binding transcription factor activity, RNA polymerase II-specific"/>
    <property type="evidence" value="ECO:0007669"/>
    <property type="project" value="InterPro"/>
</dbReference>
<evidence type="ECO:0000256" key="4">
    <source>
        <dbReference type="ARBA" id="ARBA00023125"/>
    </source>
</evidence>
<evidence type="ECO:0000313" key="10">
    <source>
        <dbReference type="Proteomes" id="UP000829685"/>
    </source>
</evidence>
<keyword evidence="10" id="KW-1185">Reference proteome</keyword>
<dbReference type="InterPro" id="IPR007219">
    <property type="entry name" value="XnlR_reg_dom"/>
</dbReference>
<evidence type="ECO:0000259" key="8">
    <source>
        <dbReference type="PROSITE" id="PS50048"/>
    </source>
</evidence>
<dbReference type="Proteomes" id="UP000829685">
    <property type="component" value="Unassembled WGS sequence"/>
</dbReference>
<organism evidence="9 10">
    <name type="scientific">Neoarthrinium moseri</name>
    <dbReference type="NCBI Taxonomy" id="1658444"/>
    <lineage>
        <taxon>Eukaryota</taxon>
        <taxon>Fungi</taxon>
        <taxon>Dikarya</taxon>
        <taxon>Ascomycota</taxon>
        <taxon>Pezizomycotina</taxon>
        <taxon>Sordariomycetes</taxon>
        <taxon>Xylariomycetidae</taxon>
        <taxon>Amphisphaeriales</taxon>
        <taxon>Apiosporaceae</taxon>
        <taxon>Neoarthrinium</taxon>
    </lineage>
</organism>
<feature type="compositionally biased region" description="Polar residues" evidence="7">
    <location>
        <begin position="1"/>
        <end position="11"/>
    </location>
</feature>
<dbReference type="CDD" id="cd00067">
    <property type="entry name" value="GAL4"/>
    <property type="match status" value="1"/>
</dbReference>
<dbReference type="SMART" id="SM00066">
    <property type="entry name" value="GAL4"/>
    <property type="match status" value="1"/>
</dbReference>
<gene>
    <name evidence="9" type="ORF">JX265_004593</name>
</gene>
<dbReference type="PANTHER" id="PTHR47540">
    <property type="entry name" value="THIAMINE REPRESSIBLE GENES REGULATORY PROTEIN THI5"/>
    <property type="match status" value="1"/>
</dbReference>
<keyword evidence="6" id="KW-0539">Nucleus</keyword>
<dbReference type="GO" id="GO:0008270">
    <property type="term" value="F:zinc ion binding"/>
    <property type="evidence" value="ECO:0007669"/>
    <property type="project" value="InterPro"/>
</dbReference>
<dbReference type="EMBL" id="JAFIMR010000009">
    <property type="protein sequence ID" value="KAI1874385.1"/>
    <property type="molecule type" value="Genomic_DNA"/>
</dbReference>
<dbReference type="GO" id="GO:0006351">
    <property type="term" value="P:DNA-templated transcription"/>
    <property type="evidence" value="ECO:0007669"/>
    <property type="project" value="InterPro"/>
</dbReference>
<evidence type="ECO:0000256" key="5">
    <source>
        <dbReference type="ARBA" id="ARBA00023163"/>
    </source>
</evidence>
<dbReference type="PANTHER" id="PTHR47540:SF2">
    <property type="entry name" value="ZN(II)2CYS6 TRANSCRIPTION FACTOR (EUROFUNG)"/>
    <property type="match status" value="1"/>
</dbReference>
<dbReference type="PROSITE" id="PS50048">
    <property type="entry name" value="ZN2_CY6_FUNGAL_2"/>
    <property type="match status" value="1"/>
</dbReference>
<feature type="compositionally biased region" description="Polar residues" evidence="7">
    <location>
        <begin position="639"/>
        <end position="660"/>
    </location>
</feature>
<dbReference type="AlphaFoldDB" id="A0A9P9WPR9"/>
<keyword evidence="3" id="KW-0805">Transcription regulation</keyword>
<dbReference type="Pfam" id="PF04082">
    <property type="entry name" value="Fungal_trans"/>
    <property type="match status" value="1"/>
</dbReference>
<evidence type="ECO:0000256" key="1">
    <source>
        <dbReference type="ARBA" id="ARBA00004123"/>
    </source>
</evidence>
<evidence type="ECO:0000256" key="6">
    <source>
        <dbReference type="ARBA" id="ARBA00023242"/>
    </source>
</evidence>
<keyword evidence="4" id="KW-0238">DNA-binding</keyword>
<feature type="region of interest" description="Disordered" evidence="7">
    <location>
        <begin position="89"/>
        <end position="137"/>
    </location>
</feature>
<dbReference type="CDD" id="cd12148">
    <property type="entry name" value="fungal_TF_MHR"/>
    <property type="match status" value="1"/>
</dbReference>
<evidence type="ECO:0000256" key="7">
    <source>
        <dbReference type="SAM" id="MobiDB-lite"/>
    </source>
</evidence>
<evidence type="ECO:0000256" key="3">
    <source>
        <dbReference type="ARBA" id="ARBA00023015"/>
    </source>
</evidence>
<sequence>MSASTPASEVSQSHKQDSQDFSNPQLPRHKRVLSVSSPESTENRRKAPKVSRACDHCKAKKARCSGTLPCTRCVQRSLQCVYDAKYTRGRARTPPAGRPQAIEVSYPTGSTNTPLAAASARPSQPAEPRSRLGSPDLDADEIEGQYYEPTSGLNFLHRAHRRLSTQISNVNPHIHSGSERTQPLETAGDKPLHGDIRVTGPVELPATAYDLLTSYFEVCLVTYIMFHRRTVMAWMDTVQRNMRQGLLPTHEISNSKLAVLFTIVAITTLKAKKMNKTPSDSWNEEDILLVTDRYYSMAASLTETEKGLPQLESAQARLIQVLYLLQTFRMNKAWYLLGNTYQIIVALGMHRRSSQNSSRTPSTRDDYIHSQCQRRTLWVAYTIDTYLSVVFGRPRYFRDEDINQDFPDSINDENMSPQGPQALDDGFERDSIMEGVIAHAKLSRIIGTTSRDVYSIFAASKQDRLAAANLARQEIRKWRSGLPAHLSSINPSSLIPGLRRQAMALKLGYCHAVMHANRPFLLDSQSTDPSVKECVEDCLSSAKVALTTLVSMASDRTIVHAYWWSPYVAFCALTITYVWEIQQRSRGRESDDESRKLFALAEKCHANLAQTASADSPSRRYAVILEELRQEARPRRLSAISSTPATETSRSTCDTRSESQGVPLAMQSLSADHPVGFGQAIQPAYEVFQPFQDWQTTDWVDLDASAFGPFQTFDETMSATYAMPRQGVASPI</sequence>